<proteinExistence type="inferred from homology"/>
<comment type="caution">
    <text evidence="3">The sequence shown here is derived from an EMBL/GenBank/DDBJ whole genome shotgun (WGS) entry which is preliminary data.</text>
</comment>
<name>A0A094SRJ1_9ZZZZ</name>
<dbReference type="Gene3D" id="3.30.1370.60">
    <property type="entry name" value="Hypothetical oxidoreductase yiak, domain 2"/>
    <property type="match status" value="1"/>
</dbReference>
<dbReference type="SUPFAM" id="SSF89733">
    <property type="entry name" value="L-sulfolactate dehydrogenase-like"/>
    <property type="match status" value="1"/>
</dbReference>
<dbReference type="Pfam" id="PF02615">
    <property type="entry name" value="Ldh_2"/>
    <property type="match status" value="1"/>
</dbReference>
<accession>A0A094SRJ1</accession>
<evidence type="ECO:0000256" key="1">
    <source>
        <dbReference type="ARBA" id="ARBA00006056"/>
    </source>
</evidence>
<dbReference type="EMBL" id="JNSL01000008">
    <property type="protein sequence ID" value="KGA21368.1"/>
    <property type="molecule type" value="Genomic_DNA"/>
</dbReference>
<dbReference type="PANTHER" id="PTHR11091">
    <property type="entry name" value="OXIDOREDUCTASE-RELATED"/>
    <property type="match status" value="1"/>
</dbReference>
<dbReference type="PANTHER" id="PTHR11091:SF0">
    <property type="entry name" value="MALATE DEHYDROGENASE"/>
    <property type="match status" value="1"/>
</dbReference>
<dbReference type="GO" id="GO:0016491">
    <property type="term" value="F:oxidoreductase activity"/>
    <property type="evidence" value="ECO:0007669"/>
    <property type="project" value="UniProtKB-KW"/>
</dbReference>
<dbReference type="InterPro" id="IPR043144">
    <property type="entry name" value="Mal/L-sulf/L-lact_DH-like_ah"/>
</dbReference>
<dbReference type="InterPro" id="IPR036111">
    <property type="entry name" value="Mal/L-sulfo/L-lacto_DH-like_sf"/>
</dbReference>
<dbReference type="AlphaFoldDB" id="A0A094SRJ1"/>
<protein>
    <recommendedName>
        <fullName evidence="4">Malate/L-lactate dehydrogenase</fullName>
    </recommendedName>
</protein>
<sequence length="342" mass="35924">MTKQVGTLVDQAELFRFISEVLQAVGTPLAGASEMANQMVASDLAGHESHGIRRLREYAYRASDGFVNPAAIPTLEQDSGSLVSVNGNTNYGHLVMPFATDLLIERARQHGIAAVTVKNCDPAGRFADFCDHAANEGIAVFMFMNVGGGAIDVAPPGGAEARIATNPIAAGVPREGAPNLVMDMATSAVAKGRLADAQERGTEIESDWLNQSGVLVPLGGVKGFALSVIAEALAGTLSSAGTVGPEVADARQGVLAIGIDIQKLRPLAEFKSDVAKFATHLKQTPLEPGAPEIRMPGESTAINTKIRKESGVTIHPVIWERLVELADNFSIKLPEPKSGSQQ</sequence>
<dbReference type="InterPro" id="IPR003767">
    <property type="entry name" value="Malate/L-lactate_DH-like"/>
</dbReference>
<reference evidence="3" key="1">
    <citation type="submission" date="2014-06" db="EMBL/GenBank/DDBJ databases">
        <title>Key roles for freshwater Actinobacteria revealed by deep metagenomic sequencing.</title>
        <authorList>
            <person name="Ghai R."/>
            <person name="Mizuno C.M."/>
            <person name="Picazo A."/>
            <person name="Camacho A."/>
            <person name="Rodriguez-Valera F."/>
        </authorList>
    </citation>
    <scope>NUCLEOTIDE SEQUENCE</scope>
</reference>
<evidence type="ECO:0008006" key="4">
    <source>
        <dbReference type="Google" id="ProtNLM"/>
    </source>
</evidence>
<evidence type="ECO:0000313" key="3">
    <source>
        <dbReference type="EMBL" id="KGA21368.1"/>
    </source>
</evidence>
<organism evidence="3">
    <name type="scientific">freshwater metagenome</name>
    <dbReference type="NCBI Taxonomy" id="449393"/>
    <lineage>
        <taxon>unclassified sequences</taxon>
        <taxon>metagenomes</taxon>
        <taxon>ecological metagenomes</taxon>
    </lineage>
</organism>
<comment type="similarity">
    <text evidence="1">Belongs to the LDH2/MDH2 oxidoreductase family.</text>
</comment>
<dbReference type="InterPro" id="IPR043143">
    <property type="entry name" value="Mal/L-sulf/L-lact_DH-like_NADP"/>
</dbReference>
<evidence type="ECO:0000256" key="2">
    <source>
        <dbReference type="ARBA" id="ARBA00023002"/>
    </source>
</evidence>
<dbReference type="Gene3D" id="1.10.1530.10">
    <property type="match status" value="1"/>
</dbReference>
<gene>
    <name evidence="3" type="ORF">GM51_2590</name>
</gene>
<keyword evidence="2" id="KW-0560">Oxidoreductase</keyword>